<dbReference type="GO" id="GO:0031293">
    <property type="term" value="P:membrane protein intracellular domain proteolysis"/>
    <property type="evidence" value="ECO:0007669"/>
    <property type="project" value="TreeGrafter"/>
</dbReference>
<comment type="catalytic activity">
    <reaction evidence="1">
        <text>Cleaves several transcription factors that are type-2 transmembrane proteins within membrane-spanning domains. Known substrates include sterol regulatory element-binding protein (SREBP) -1, SREBP-2 and forms of the transcriptional activator ATF6. SREBP-2 is cleaved at the site 477-DRSRILL-|-CVLTFLCLSFNPLTSLLQWGGA-505. The residues Asn-Pro, 11 residues distal to the site of cleavage in the membrane-spanning domain, are important for cleavage by S2P endopeptidase. Replacement of either of these residues does not prevent cleavage, but there is no cleavage if both of these residues are replaced.</text>
        <dbReference type="EC" id="3.4.24.85"/>
    </reaction>
</comment>
<dbReference type="Proteomes" id="UP001107558">
    <property type="component" value="Chromosome 4"/>
</dbReference>
<comment type="function">
    <text evidence="9">Zinc metalloprotease that mediates intramembrane proteolysis of proteins such as ATF6, ATF6B, SREBF1/SREBP1 and SREBF2/SREBP2. Catalyzes the second step in the proteolytic activation of the sterol regulatory element-binding proteins (SREBPs) SREBF1/SREBP1 and SREBF2/SREBP2: cleaves SREBPs within the first transmembrane segment, thereby releasing the N-terminal segment with a portion of the transmembrane segment attached. Mature N-terminal SREBP fragments shuttle to the nucleus and activate gene transcription. Also mediates the second step in the proteolytic activation of the cyclic AMP-dependent transcription factor ATF-6 (ATF6 and ATF6B). Involved in intramembrane proteolysis during bone formation. In astrocytes and osteoblasts, upon DNA damage and ER stress, mediates the second step of the regulated intramembrane proteolytic activation of the transcription factor CREB3L1, leading to the inhibition of cell-cycle progression.</text>
</comment>
<proteinExistence type="predicted"/>
<organism evidence="12 13">
    <name type="scientific">Polypedilum vanderplanki</name>
    <name type="common">Sleeping chironomid midge</name>
    <dbReference type="NCBI Taxonomy" id="319348"/>
    <lineage>
        <taxon>Eukaryota</taxon>
        <taxon>Metazoa</taxon>
        <taxon>Ecdysozoa</taxon>
        <taxon>Arthropoda</taxon>
        <taxon>Hexapoda</taxon>
        <taxon>Insecta</taxon>
        <taxon>Pterygota</taxon>
        <taxon>Neoptera</taxon>
        <taxon>Endopterygota</taxon>
        <taxon>Diptera</taxon>
        <taxon>Nematocera</taxon>
        <taxon>Chironomoidea</taxon>
        <taxon>Chironomidae</taxon>
        <taxon>Chironominae</taxon>
        <taxon>Polypedilum</taxon>
        <taxon>Polypedilum</taxon>
    </lineage>
</organism>
<dbReference type="InterPro" id="IPR001193">
    <property type="entry name" value="MBTPS2"/>
</dbReference>
<evidence type="ECO:0000313" key="13">
    <source>
        <dbReference type="Proteomes" id="UP001107558"/>
    </source>
</evidence>
<protein>
    <recommendedName>
        <fullName evidence="4">Membrane-bound transcription factor site-2 protease</fullName>
        <ecNumber evidence="3">3.4.24.85</ecNumber>
    </recommendedName>
    <alternativeName>
        <fullName evidence="8">Endopeptidase S2P</fullName>
    </alternativeName>
</protein>
<dbReference type="OrthoDB" id="69989at2759"/>
<evidence type="ECO:0000256" key="6">
    <source>
        <dbReference type="ARBA" id="ARBA00022989"/>
    </source>
</evidence>
<evidence type="ECO:0000256" key="2">
    <source>
        <dbReference type="ARBA" id="ARBA00004127"/>
    </source>
</evidence>
<dbReference type="GO" id="GO:0004222">
    <property type="term" value="F:metalloendopeptidase activity"/>
    <property type="evidence" value="ECO:0007669"/>
    <property type="project" value="InterPro"/>
</dbReference>
<dbReference type="GO" id="GO:1905897">
    <property type="term" value="P:regulation of response to endoplasmic reticulum stress"/>
    <property type="evidence" value="ECO:0007669"/>
    <property type="project" value="TreeGrafter"/>
</dbReference>
<dbReference type="GO" id="GO:0016020">
    <property type="term" value="C:membrane"/>
    <property type="evidence" value="ECO:0007669"/>
    <property type="project" value="InterPro"/>
</dbReference>
<feature type="transmembrane region" description="Helical" evidence="10">
    <location>
        <begin position="6"/>
        <end position="23"/>
    </location>
</feature>
<dbReference type="GO" id="GO:0005737">
    <property type="term" value="C:cytoplasm"/>
    <property type="evidence" value="ECO:0007669"/>
    <property type="project" value="TreeGrafter"/>
</dbReference>
<keyword evidence="5 10" id="KW-0812">Transmembrane</keyword>
<dbReference type="AlphaFoldDB" id="A0A9J6BEK1"/>
<feature type="transmembrane region" description="Helical" evidence="10">
    <location>
        <begin position="207"/>
        <end position="233"/>
    </location>
</feature>
<dbReference type="InterPro" id="IPR008915">
    <property type="entry name" value="Peptidase_M50"/>
</dbReference>
<dbReference type="GO" id="GO:0012505">
    <property type="term" value="C:endomembrane system"/>
    <property type="evidence" value="ECO:0007669"/>
    <property type="project" value="UniProtKB-SubCell"/>
</dbReference>
<gene>
    <name evidence="12" type="ORF">PVAND_015910</name>
</gene>
<evidence type="ECO:0000256" key="4">
    <source>
        <dbReference type="ARBA" id="ARBA00014400"/>
    </source>
</evidence>
<dbReference type="PANTHER" id="PTHR13325:SF3">
    <property type="entry name" value="MEMBRANE-BOUND TRANSCRIPTION FACTOR SITE-2 PROTEASE"/>
    <property type="match status" value="1"/>
</dbReference>
<dbReference type="PRINTS" id="PR01000">
    <property type="entry name" value="SREBPS2PTASE"/>
</dbReference>
<evidence type="ECO:0000256" key="7">
    <source>
        <dbReference type="ARBA" id="ARBA00023136"/>
    </source>
</evidence>
<sequence length="499" mass="55910">MDLTILVLICIIYAIVMFIDFFFKSCMMLPYLDFLSNTGISVKFFSIKFHTNAFNRFISRHSSKLPNIYKNSFKFGFYITILLLPISLIVMILSLFSGSSSDTIKNQNTNLISDNKNDESGNGAHLEILLPGVNLPLDQIGYYVISLLICSVVHESGHGIAAVLEDIPVSGFGLNLIFILPIAYTQIDTDHLQTARLWKKLKIFSAGIWNNLILAGWCYILLLLLPIVLLPIFNSGNAVFITKIKQGAPIKGENGLYVGDSVYSINDCKVSNEDEWLKCLTLSLKIHPAYCVSEDFIHENDESVHEIEHQKDGTIECCSKSNPAVNCFENFDEERLPQYVCLNIRNAIEHSKAYCQESLTCTEHISCVKPLLANTSTIIHIKRRNRVKDFVYYGHPIDIIGSVEISQFIPKTKTFSPAFADSIALLLKYLVVFSSGLAIVNVIPCYGLDGQHLINAIISNLPSKYFSKGRKEVLSISINLVGSLTLITIIIKILWTTFL</sequence>
<dbReference type="Pfam" id="PF02163">
    <property type="entry name" value="Peptidase_M50"/>
    <property type="match status" value="1"/>
</dbReference>
<keyword evidence="6 10" id="KW-1133">Transmembrane helix</keyword>
<evidence type="ECO:0000256" key="10">
    <source>
        <dbReference type="SAM" id="Phobius"/>
    </source>
</evidence>
<comment type="subcellular location">
    <subcellularLocation>
        <location evidence="2">Endomembrane system</location>
        <topology evidence="2">Multi-pass membrane protein</topology>
    </subcellularLocation>
</comment>
<evidence type="ECO:0000256" key="5">
    <source>
        <dbReference type="ARBA" id="ARBA00022692"/>
    </source>
</evidence>
<dbReference type="PANTHER" id="PTHR13325">
    <property type="entry name" value="PROTEASE M50 MEMBRANE-BOUND TRANSCRIPTION FACTOR SITE 2 PROTEASE"/>
    <property type="match status" value="1"/>
</dbReference>
<evidence type="ECO:0000259" key="11">
    <source>
        <dbReference type="Pfam" id="PF02163"/>
    </source>
</evidence>
<dbReference type="EC" id="3.4.24.85" evidence="3"/>
<evidence type="ECO:0000256" key="1">
    <source>
        <dbReference type="ARBA" id="ARBA00001350"/>
    </source>
</evidence>
<evidence type="ECO:0000313" key="12">
    <source>
        <dbReference type="EMBL" id="KAG5667950.1"/>
    </source>
</evidence>
<feature type="domain" description="Peptidase M50" evidence="11">
    <location>
        <begin position="143"/>
        <end position="473"/>
    </location>
</feature>
<feature type="transmembrane region" description="Helical" evidence="10">
    <location>
        <begin position="429"/>
        <end position="448"/>
    </location>
</feature>
<feature type="transmembrane region" description="Helical" evidence="10">
    <location>
        <begin position="75"/>
        <end position="96"/>
    </location>
</feature>
<keyword evidence="13" id="KW-1185">Reference proteome</keyword>
<evidence type="ECO:0000256" key="3">
    <source>
        <dbReference type="ARBA" id="ARBA00012347"/>
    </source>
</evidence>
<comment type="caution">
    <text evidence="12">The sequence shown here is derived from an EMBL/GenBank/DDBJ whole genome shotgun (WGS) entry which is preliminary data.</text>
</comment>
<accession>A0A9J6BEK1</accession>
<feature type="transmembrane region" description="Helical" evidence="10">
    <location>
        <begin position="473"/>
        <end position="495"/>
    </location>
</feature>
<dbReference type="EMBL" id="JADBJN010000004">
    <property type="protein sequence ID" value="KAG5667950.1"/>
    <property type="molecule type" value="Genomic_DNA"/>
</dbReference>
<evidence type="ECO:0000256" key="9">
    <source>
        <dbReference type="ARBA" id="ARBA00045828"/>
    </source>
</evidence>
<name>A0A9J6BEK1_POLVA</name>
<reference evidence="12" key="1">
    <citation type="submission" date="2021-03" db="EMBL/GenBank/DDBJ databases">
        <title>Chromosome level genome of the anhydrobiotic midge Polypedilum vanderplanki.</title>
        <authorList>
            <person name="Yoshida Y."/>
            <person name="Kikawada T."/>
            <person name="Gusev O."/>
        </authorList>
    </citation>
    <scope>NUCLEOTIDE SEQUENCE</scope>
    <source>
        <strain evidence="12">NIAS01</strain>
        <tissue evidence="12">Whole body or cell culture</tissue>
    </source>
</reference>
<evidence type="ECO:0000256" key="8">
    <source>
        <dbReference type="ARBA" id="ARBA00032658"/>
    </source>
</evidence>
<keyword evidence="7 10" id="KW-0472">Membrane</keyword>